<dbReference type="Proteomes" id="UP000059680">
    <property type="component" value="Chromosome 1"/>
</dbReference>
<dbReference type="AlphaFoldDB" id="A0A0P0UYC6"/>
<gene>
    <name evidence="1" type="ordered locus">Os01g0158566</name>
    <name evidence="1" type="ORF">OSNPB_010158566</name>
</gene>
<accession>A0A0P0UYC6</accession>
<sequence length="90" mass="8975">SPTATVLSFSSPRSASAGIALYSAPTVPGAAELPPAAISTAPCSTPRLQPRFCAIAAETPLASKCMAAAVSASIWLARSPSSTHLHGALE</sequence>
<proteinExistence type="predicted"/>
<name>A0A0P0UYC6_ORYSJ</name>
<reference evidence="1 2" key="3">
    <citation type="journal article" date="2013" name="Rice">
        <title>Improvement of the Oryza sativa Nipponbare reference genome using next generation sequence and optical map data.</title>
        <authorList>
            <person name="Kawahara Y."/>
            <person name="de la Bastide M."/>
            <person name="Hamilton J.P."/>
            <person name="Kanamori H."/>
            <person name="McCombie W.R."/>
            <person name="Ouyang S."/>
            <person name="Schwartz D.C."/>
            <person name="Tanaka T."/>
            <person name="Wu J."/>
            <person name="Zhou S."/>
            <person name="Childs K.L."/>
            <person name="Davidson R.M."/>
            <person name="Lin H."/>
            <person name="Quesada-Ocampo L."/>
            <person name="Vaillancourt B."/>
            <person name="Sakai H."/>
            <person name="Lee S.S."/>
            <person name="Kim J."/>
            <person name="Numa H."/>
            <person name="Itoh T."/>
            <person name="Buell C.R."/>
            <person name="Matsumoto T."/>
        </authorList>
    </citation>
    <scope>NUCLEOTIDE SEQUENCE [LARGE SCALE GENOMIC DNA]</scope>
    <source>
        <strain evidence="2">cv. Nipponbare</strain>
    </source>
</reference>
<dbReference type="Gramene" id="Os01t0158566-00">
    <property type="protein sequence ID" value="Os01t0158566-00"/>
    <property type="gene ID" value="Os01g0158566"/>
</dbReference>
<dbReference type="InParanoid" id="A0A0P0UYC6"/>
<dbReference type="EMBL" id="AP014957">
    <property type="protein sequence ID" value="BAS70504.1"/>
    <property type="molecule type" value="Genomic_DNA"/>
</dbReference>
<dbReference type="SMR" id="A0A0P0UYC6"/>
<keyword evidence="2" id="KW-1185">Reference proteome</keyword>
<dbReference type="PaxDb" id="39947-A0A0P0UYC6"/>
<reference evidence="1 2" key="2">
    <citation type="journal article" date="2013" name="Plant Cell Physiol.">
        <title>Rice Annotation Project Database (RAP-DB): an integrative and interactive database for rice genomics.</title>
        <authorList>
            <person name="Sakai H."/>
            <person name="Lee S.S."/>
            <person name="Tanaka T."/>
            <person name="Numa H."/>
            <person name="Kim J."/>
            <person name="Kawahara Y."/>
            <person name="Wakimoto H."/>
            <person name="Yang C.C."/>
            <person name="Iwamoto M."/>
            <person name="Abe T."/>
            <person name="Yamada Y."/>
            <person name="Muto A."/>
            <person name="Inokuchi H."/>
            <person name="Ikemura T."/>
            <person name="Matsumoto T."/>
            <person name="Sasaki T."/>
            <person name="Itoh T."/>
        </authorList>
    </citation>
    <scope>NUCLEOTIDE SEQUENCE [LARGE SCALE GENOMIC DNA]</scope>
    <source>
        <strain evidence="2">cv. Nipponbare</strain>
    </source>
</reference>
<evidence type="ECO:0000313" key="1">
    <source>
        <dbReference type="EMBL" id="BAS70504.1"/>
    </source>
</evidence>
<evidence type="ECO:0000313" key="2">
    <source>
        <dbReference type="Proteomes" id="UP000059680"/>
    </source>
</evidence>
<organism evidence="1 2">
    <name type="scientific">Oryza sativa subsp. japonica</name>
    <name type="common">Rice</name>
    <dbReference type="NCBI Taxonomy" id="39947"/>
    <lineage>
        <taxon>Eukaryota</taxon>
        <taxon>Viridiplantae</taxon>
        <taxon>Streptophyta</taxon>
        <taxon>Embryophyta</taxon>
        <taxon>Tracheophyta</taxon>
        <taxon>Spermatophyta</taxon>
        <taxon>Magnoliopsida</taxon>
        <taxon>Liliopsida</taxon>
        <taxon>Poales</taxon>
        <taxon>Poaceae</taxon>
        <taxon>BOP clade</taxon>
        <taxon>Oryzoideae</taxon>
        <taxon>Oryzeae</taxon>
        <taxon>Oryzinae</taxon>
        <taxon>Oryza</taxon>
        <taxon>Oryza sativa</taxon>
    </lineage>
</organism>
<protein>
    <submittedName>
        <fullName evidence="1">Os01g0158566 protein</fullName>
    </submittedName>
</protein>
<reference evidence="2" key="1">
    <citation type="journal article" date="2005" name="Nature">
        <title>The map-based sequence of the rice genome.</title>
        <authorList>
            <consortium name="International rice genome sequencing project (IRGSP)"/>
            <person name="Matsumoto T."/>
            <person name="Wu J."/>
            <person name="Kanamori H."/>
            <person name="Katayose Y."/>
            <person name="Fujisawa M."/>
            <person name="Namiki N."/>
            <person name="Mizuno H."/>
            <person name="Yamamoto K."/>
            <person name="Antonio B.A."/>
            <person name="Baba T."/>
            <person name="Sakata K."/>
            <person name="Nagamura Y."/>
            <person name="Aoki H."/>
            <person name="Arikawa K."/>
            <person name="Arita K."/>
            <person name="Bito T."/>
            <person name="Chiden Y."/>
            <person name="Fujitsuka N."/>
            <person name="Fukunaka R."/>
            <person name="Hamada M."/>
            <person name="Harada C."/>
            <person name="Hayashi A."/>
            <person name="Hijishita S."/>
            <person name="Honda M."/>
            <person name="Hosokawa S."/>
            <person name="Ichikawa Y."/>
            <person name="Idonuma A."/>
            <person name="Iijima M."/>
            <person name="Ikeda M."/>
            <person name="Ikeno M."/>
            <person name="Ito K."/>
            <person name="Ito S."/>
            <person name="Ito T."/>
            <person name="Ito Y."/>
            <person name="Ito Y."/>
            <person name="Iwabuchi A."/>
            <person name="Kamiya K."/>
            <person name="Karasawa W."/>
            <person name="Kurita K."/>
            <person name="Katagiri S."/>
            <person name="Kikuta A."/>
            <person name="Kobayashi H."/>
            <person name="Kobayashi N."/>
            <person name="Machita K."/>
            <person name="Maehara T."/>
            <person name="Masukawa M."/>
            <person name="Mizubayashi T."/>
            <person name="Mukai Y."/>
            <person name="Nagasaki H."/>
            <person name="Nagata Y."/>
            <person name="Naito S."/>
            <person name="Nakashima M."/>
            <person name="Nakama Y."/>
            <person name="Nakamichi Y."/>
            <person name="Nakamura M."/>
            <person name="Meguro A."/>
            <person name="Negishi M."/>
            <person name="Ohta I."/>
            <person name="Ohta T."/>
            <person name="Okamoto M."/>
            <person name="Ono N."/>
            <person name="Saji S."/>
            <person name="Sakaguchi M."/>
            <person name="Sakai K."/>
            <person name="Shibata M."/>
            <person name="Shimokawa T."/>
            <person name="Song J."/>
            <person name="Takazaki Y."/>
            <person name="Terasawa K."/>
            <person name="Tsugane M."/>
            <person name="Tsuji K."/>
            <person name="Ueda S."/>
            <person name="Waki K."/>
            <person name="Yamagata H."/>
            <person name="Yamamoto M."/>
            <person name="Yamamoto S."/>
            <person name="Yamane H."/>
            <person name="Yoshiki S."/>
            <person name="Yoshihara R."/>
            <person name="Yukawa K."/>
            <person name="Zhong H."/>
            <person name="Yano M."/>
            <person name="Yuan Q."/>
            <person name="Ouyang S."/>
            <person name="Liu J."/>
            <person name="Jones K.M."/>
            <person name="Gansberger K."/>
            <person name="Moffat K."/>
            <person name="Hill J."/>
            <person name="Bera J."/>
            <person name="Fadrosh D."/>
            <person name="Jin S."/>
            <person name="Johri S."/>
            <person name="Kim M."/>
            <person name="Overton L."/>
            <person name="Reardon M."/>
            <person name="Tsitrin T."/>
            <person name="Vuong H."/>
            <person name="Weaver B."/>
            <person name="Ciecko A."/>
            <person name="Tallon L."/>
            <person name="Jackson J."/>
            <person name="Pai G."/>
            <person name="Aken S.V."/>
            <person name="Utterback T."/>
            <person name="Reidmuller S."/>
            <person name="Feldblyum T."/>
            <person name="Hsiao J."/>
            <person name="Zismann V."/>
            <person name="Iobst S."/>
            <person name="de Vazeille A.R."/>
            <person name="Buell C.R."/>
            <person name="Ying K."/>
            <person name="Li Y."/>
            <person name="Lu T."/>
            <person name="Huang Y."/>
            <person name="Zhao Q."/>
            <person name="Feng Q."/>
            <person name="Zhang L."/>
            <person name="Zhu J."/>
            <person name="Weng Q."/>
            <person name="Mu J."/>
            <person name="Lu Y."/>
            <person name="Fan D."/>
            <person name="Liu Y."/>
            <person name="Guan J."/>
            <person name="Zhang Y."/>
            <person name="Yu S."/>
            <person name="Liu X."/>
            <person name="Zhang Y."/>
            <person name="Hong G."/>
            <person name="Han B."/>
            <person name="Choisne N."/>
            <person name="Demange N."/>
            <person name="Orjeda G."/>
            <person name="Samain S."/>
            <person name="Cattolico L."/>
            <person name="Pelletier E."/>
            <person name="Couloux A."/>
            <person name="Segurens B."/>
            <person name="Wincker P."/>
            <person name="D'Hont A."/>
            <person name="Scarpelli C."/>
            <person name="Weissenbach J."/>
            <person name="Salanoubat M."/>
            <person name="Quetier F."/>
            <person name="Yu Y."/>
            <person name="Kim H.R."/>
            <person name="Rambo T."/>
            <person name="Currie J."/>
            <person name="Collura K."/>
            <person name="Luo M."/>
            <person name="Yang T."/>
            <person name="Ammiraju J.S.S."/>
            <person name="Engler F."/>
            <person name="Soderlund C."/>
            <person name="Wing R.A."/>
            <person name="Palmer L.E."/>
            <person name="de la Bastide M."/>
            <person name="Spiegel L."/>
            <person name="Nascimento L."/>
            <person name="Zutavern T."/>
            <person name="O'Shaughnessy A."/>
            <person name="Dike S."/>
            <person name="Dedhia N."/>
            <person name="Preston R."/>
            <person name="Balija V."/>
            <person name="McCombie W.R."/>
            <person name="Chow T."/>
            <person name="Chen H."/>
            <person name="Chung M."/>
            <person name="Chen C."/>
            <person name="Shaw J."/>
            <person name="Wu H."/>
            <person name="Hsiao K."/>
            <person name="Chao Y."/>
            <person name="Chu M."/>
            <person name="Cheng C."/>
            <person name="Hour A."/>
            <person name="Lee P."/>
            <person name="Lin S."/>
            <person name="Lin Y."/>
            <person name="Liou J."/>
            <person name="Liu S."/>
            <person name="Hsing Y."/>
            <person name="Raghuvanshi S."/>
            <person name="Mohanty A."/>
            <person name="Bharti A.K."/>
            <person name="Gaur A."/>
            <person name="Gupta V."/>
            <person name="Kumar D."/>
            <person name="Ravi V."/>
            <person name="Vij S."/>
            <person name="Kapur A."/>
            <person name="Khurana P."/>
            <person name="Khurana P."/>
            <person name="Khurana J.P."/>
            <person name="Tyagi A.K."/>
            <person name="Gaikwad K."/>
            <person name="Singh A."/>
            <person name="Dalal V."/>
            <person name="Srivastava S."/>
            <person name="Dixit A."/>
            <person name="Pal A.K."/>
            <person name="Ghazi I.A."/>
            <person name="Yadav M."/>
            <person name="Pandit A."/>
            <person name="Bhargava A."/>
            <person name="Sureshbabu K."/>
            <person name="Batra K."/>
            <person name="Sharma T.R."/>
            <person name="Mohapatra T."/>
            <person name="Singh N.K."/>
            <person name="Messing J."/>
            <person name="Nelson A.B."/>
            <person name="Fuks G."/>
            <person name="Kavchok S."/>
            <person name="Keizer G."/>
            <person name="Linton E."/>
            <person name="Llaca V."/>
            <person name="Song R."/>
            <person name="Tanyolac B."/>
            <person name="Young S."/>
            <person name="Ho-Il K."/>
            <person name="Hahn J.H."/>
            <person name="Sangsakoo G."/>
            <person name="Vanavichit A."/>
            <person name="de Mattos Luiz.A.T."/>
            <person name="Zimmer P.D."/>
            <person name="Malone G."/>
            <person name="Dellagostin O."/>
            <person name="de Oliveira A.C."/>
            <person name="Bevan M."/>
            <person name="Bancroft I."/>
            <person name="Minx P."/>
            <person name="Cordum H."/>
            <person name="Wilson R."/>
            <person name="Cheng Z."/>
            <person name="Jin W."/>
            <person name="Jiang J."/>
            <person name="Leong S.A."/>
            <person name="Iwama H."/>
            <person name="Gojobori T."/>
            <person name="Itoh T."/>
            <person name="Niimura Y."/>
            <person name="Fujii Y."/>
            <person name="Habara T."/>
            <person name="Sakai H."/>
            <person name="Sato Y."/>
            <person name="Wilson G."/>
            <person name="Kumar K."/>
            <person name="McCouch S."/>
            <person name="Juretic N."/>
            <person name="Hoen D."/>
            <person name="Wright S."/>
            <person name="Bruskiewich R."/>
            <person name="Bureau T."/>
            <person name="Miyao A."/>
            <person name="Hirochika H."/>
            <person name="Nishikawa T."/>
            <person name="Kadowaki K."/>
            <person name="Sugiura M."/>
            <person name="Burr B."/>
            <person name="Sasaki T."/>
        </authorList>
    </citation>
    <scope>NUCLEOTIDE SEQUENCE [LARGE SCALE GENOMIC DNA]</scope>
    <source>
        <strain evidence="2">cv. Nipponbare</strain>
    </source>
</reference>
<feature type="non-terminal residue" evidence="1">
    <location>
        <position position="1"/>
    </location>
</feature>